<protein>
    <submittedName>
        <fullName evidence="1">Uncharacterized protein</fullName>
    </submittedName>
</protein>
<dbReference type="RefSeq" id="XP_007394785.1">
    <property type="nucleotide sequence ID" value="XM_007394723.1"/>
</dbReference>
<dbReference type="KEGG" id="pco:PHACADRAFT_160509"/>
<dbReference type="Proteomes" id="UP000008370">
    <property type="component" value="Unassembled WGS sequence"/>
</dbReference>
<dbReference type="EMBL" id="JH930471">
    <property type="protein sequence ID" value="EKM56956.1"/>
    <property type="molecule type" value="Genomic_DNA"/>
</dbReference>
<proteinExistence type="predicted"/>
<dbReference type="STRING" id="650164.K5V318"/>
<dbReference type="InParanoid" id="K5V318"/>
<name>K5V318_PHACS</name>
<evidence type="ECO:0000313" key="2">
    <source>
        <dbReference type="Proteomes" id="UP000008370"/>
    </source>
</evidence>
<organism evidence="1 2">
    <name type="scientific">Phanerochaete carnosa (strain HHB-10118-sp)</name>
    <name type="common">White-rot fungus</name>
    <name type="synonym">Peniophora carnosa</name>
    <dbReference type="NCBI Taxonomy" id="650164"/>
    <lineage>
        <taxon>Eukaryota</taxon>
        <taxon>Fungi</taxon>
        <taxon>Dikarya</taxon>
        <taxon>Basidiomycota</taxon>
        <taxon>Agaricomycotina</taxon>
        <taxon>Agaricomycetes</taxon>
        <taxon>Polyporales</taxon>
        <taxon>Phanerochaetaceae</taxon>
        <taxon>Phanerochaete</taxon>
    </lineage>
</organism>
<keyword evidence="2" id="KW-1185">Reference proteome</keyword>
<dbReference type="AlphaFoldDB" id="K5V318"/>
<dbReference type="OrthoDB" id="10578891at2759"/>
<dbReference type="GeneID" id="18909163"/>
<sequence>MTSKAWLDIYIGDCDAYAREKAAYDATNLLLQKSCTMYGFPSTLEELSEEQQDILKELDVH</sequence>
<gene>
    <name evidence="1" type="ORF">PHACADRAFT_160509</name>
</gene>
<evidence type="ECO:0000313" key="1">
    <source>
        <dbReference type="EMBL" id="EKM56956.1"/>
    </source>
</evidence>
<dbReference type="HOGENOM" id="CLU_2923390_0_0_1"/>
<reference evidence="1 2" key="1">
    <citation type="journal article" date="2012" name="BMC Genomics">
        <title>Comparative genomics of the white-rot fungi, Phanerochaete carnosa and P. chrysosporium, to elucidate the genetic basis of the distinct wood types they colonize.</title>
        <authorList>
            <person name="Suzuki H."/>
            <person name="MacDonald J."/>
            <person name="Syed K."/>
            <person name="Salamov A."/>
            <person name="Hori C."/>
            <person name="Aerts A."/>
            <person name="Henrissat B."/>
            <person name="Wiebenga A."/>
            <person name="vanKuyk P.A."/>
            <person name="Barry K."/>
            <person name="Lindquist E."/>
            <person name="LaButti K."/>
            <person name="Lapidus A."/>
            <person name="Lucas S."/>
            <person name="Coutinho P."/>
            <person name="Gong Y."/>
            <person name="Samejima M."/>
            <person name="Mahadevan R."/>
            <person name="Abou-Zaid M."/>
            <person name="de Vries R.P."/>
            <person name="Igarashi K."/>
            <person name="Yadav J.S."/>
            <person name="Grigoriev I.V."/>
            <person name="Master E.R."/>
        </authorList>
    </citation>
    <scope>NUCLEOTIDE SEQUENCE [LARGE SCALE GENOMIC DNA]</scope>
    <source>
        <strain evidence="1 2">HHB-10118-sp</strain>
    </source>
</reference>
<accession>K5V318</accession>